<feature type="region of interest" description="Disordered" evidence="1">
    <location>
        <begin position="180"/>
        <end position="210"/>
    </location>
</feature>
<dbReference type="RefSeq" id="XP_014156973.1">
    <property type="nucleotide sequence ID" value="XM_014301498.1"/>
</dbReference>
<keyword evidence="3" id="KW-1185">Reference proteome</keyword>
<feature type="compositionally biased region" description="Basic and acidic residues" evidence="1">
    <location>
        <begin position="262"/>
        <end position="272"/>
    </location>
</feature>
<evidence type="ECO:0000256" key="1">
    <source>
        <dbReference type="SAM" id="MobiDB-lite"/>
    </source>
</evidence>
<protein>
    <submittedName>
        <fullName evidence="2">Uncharacterized protein</fullName>
    </submittedName>
</protein>
<organism evidence="2 3">
    <name type="scientific">Sphaeroforma arctica JP610</name>
    <dbReference type="NCBI Taxonomy" id="667725"/>
    <lineage>
        <taxon>Eukaryota</taxon>
        <taxon>Ichthyosporea</taxon>
        <taxon>Ichthyophonida</taxon>
        <taxon>Sphaeroforma</taxon>
    </lineage>
</organism>
<dbReference type="Gene3D" id="3.30.70.3000">
    <property type="match status" value="1"/>
</dbReference>
<proteinExistence type="predicted"/>
<reference evidence="2 3" key="1">
    <citation type="submission" date="2011-02" db="EMBL/GenBank/DDBJ databases">
        <title>The Genome Sequence of Sphaeroforma arctica JP610.</title>
        <authorList>
            <consortium name="The Broad Institute Genome Sequencing Platform"/>
            <person name="Russ C."/>
            <person name="Cuomo C."/>
            <person name="Young S.K."/>
            <person name="Zeng Q."/>
            <person name="Gargeya S."/>
            <person name="Alvarado L."/>
            <person name="Berlin A."/>
            <person name="Chapman S.B."/>
            <person name="Chen Z."/>
            <person name="Freedman E."/>
            <person name="Gellesch M."/>
            <person name="Goldberg J."/>
            <person name="Griggs A."/>
            <person name="Gujja S."/>
            <person name="Heilman E."/>
            <person name="Heiman D."/>
            <person name="Howarth C."/>
            <person name="Mehta T."/>
            <person name="Neiman D."/>
            <person name="Pearson M."/>
            <person name="Roberts A."/>
            <person name="Saif S."/>
            <person name="Shea T."/>
            <person name="Shenoy N."/>
            <person name="Sisk P."/>
            <person name="Stolte C."/>
            <person name="Sykes S."/>
            <person name="White J."/>
            <person name="Yandava C."/>
            <person name="Burger G."/>
            <person name="Gray M.W."/>
            <person name="Holland P.W.H."/>
            <person name="King N."/>
            <person name="Lang F.B.F."/>
            <person name="Roger A.J."/>
            <person name="Ruiz-Trillo I."/>
            <person name="Haas B."/>
            <person name="Nusbaum C."/>
            <person name="Birren B."/>
        </authorList>
    </citation>
    <scope>NUCLEOTIDE SEQUENCE [LARGE SCALE GENOMIC DNA]</scope>
    <source>
        <strain evidence="2 3">JP610</strain>
    </source>
</reference>
<name>A0A0L0G2Q0_9EUKA</name>
<sequence>MIASFTSIKFNYYLMQEKYEGPKEENIKKKVDHMEAIFDGRLFALPKESDAVANLLWRQDWDCKRNSISMLAQKHFKPKEIHACSCATMKVMLKERKNIVWEDMPDHFKMGTFAKRGIVEVEGFNPRTKEKCWAKRKKVVTRTFELLKYNGGQEVDQGKLIFAKTWDEVDDLADEYKASTASDNTANVPTSDTTTSVPTSGTTTTATDDLPTETATGIIADTTPALAVAAAAQAISATDIAQADVASDVKRSSDTEDAAGEAVKKVKTRTDT</sequence>
<dbReference type="Proteomes" id="UP000054560">
    <property type="component" value="Unassembled WGS sequence"/>
</dbReference>
<feature type="compositionally biased region" description="Low complexity" evidence="1">
    <location>
        <begin position="189"/>
        <end position="210"/>
    </location>
</feature>
<evidence type="ECO:0000313" key="3">
    <source>
        <dbReference type="Proteomes" id="UP000054560"/>
    </source>
</evidence>
<evidence type="ECO:0000313" key="2">
    <source>
        <dbReference type="EMBL" id="KNC83071.1"/>
    </source>
</evidence>
<accession>A0A0L0G2Q0</accession>
<dbReference type="GeneID" id="25905168"/>
<feature type="region of interest" description="Disordered" evidence="1">
    <location>
        <begin position="243"/>
        <end position="272"/>
    </location>
</feature>
<dbReference type="AlphaFoldDB" id="A0A0L0G2Q0"/>
<dbReference type="EMBL" id="KQ241867">
    <property type="protein sequence ID" value="KNC83071.1"/>
    <property type="molecule type" value="Genomic_DNA"/>
</dbReference>
<dbReference type="OrthoDB" id="5959761at2759"/>
<dbReference type="InterPro" id="IPR038469">
    <property type="entry name" value="tRNAHis_GuaTrfase_Thg1_sf"/>
</dbReference>
<gene>
    <name evidence="2" type="ORF">SARC_04664</name>
</gene>